<gene>
    <name evidence="4" type="ORF">CRM22_000101</name>
</gene>
<dbReference type="EMBL" id="SJOL01000198">
    <property type="protein sequence ID" value="TGZ75950.1"/>
    <property type="molecule type" value="Genomic_DNA"/>
</dbReference>
<comment type="similarity">
    <text evidence="1">Belongs to the peptidase A1 family.</text>
</comment>
<keyword evidence="5" id="KW-1185">Reference proteome</keyword>
<dbReference type="GO" id="GO:0005764">
    <property type="term" value="C:lysosome"/>
    <property type="evidence" value="ECO:0007669"/>
    <property type="project" value="TreeGrafter"/>
</dbReference>
<dbReference type="InterPro" id="IPR001461">
    <property type="entry name" value="Aspartic_peptidase_A1"/>
</dbReference>
<sequence length="173" mass="19764">MRPEESRGKLYFGDLCVGCYYEPITYFKAEPTVGWHIKITRITVGDEAVFQGENRVLVDSGTSFTFGPKVEVVAINKHFTQGPAHNGVYIVDCRRILTFPVVKFSGGDSTLTLSPREYVFRRGQLCFSSFAYRVGITESFWRFGSTLNRMFYTVYDKEEDRVGFARSKSQQDS</sequence>
<accession>A0A4S2MGK2</accession>
<dbReference type="PANTHER" id="PTHR47966:SF51">
    <property type="entry name" value="BETA-SITE APP-CLEAVING ENZYME, ISOFORM A-RELATED"/>
    <property type="match status" value="1"/>
</dbReference>
<evidence type="ECO:0000256" key="1">
    <source>
        <dbReference type="ARBA" id="ARBA00007447"/>
    </source>
</evidence>
<dbReference type="OrthoDB" id="771136at2759"/>
<dbReference type="STRING" id="147828.A0A4S2MGK2"/>
<dbReference type="PROSITE" id="PS51767">
    <property type="entry name" value="PEPTIDASE_A1"/>
    <property type="match status" value="1"/>
</dbReference>
<evidence type="ECO:0000313" key="5">
    <source>
        <dbReference type="Proteomes" id="UP000308267"/>
    </source>
</evidence>
<evidence type="ECO:0000256" key="2">
    <source>
        <dbReference type="PIRSR" id="PIRSR601461-2"/>
    </source>
</evidence>
<proteinExistence type="inferred from homology"/>
<dbReference type="InterPro" id="IPR001969">
    <property type="entry name" value="Aspartic_peptidase_AS"/>
</dbReference>
<dbReference type="Pfam" id="PF00026">
    <property type="entry name" value="Asp"/>
    <property type="match status" value="1"/>
</dbReference>
<feature type="domain" description="Peptidase A1" evidence="3">
    <location>
        <begin position="1"/>
        <end position="165"/>
    </location>
</feature>
<dbReference type="InterPro" id="IPR021109">
    <property type="entry name" value="Peptidase_aspartic_dom_sf"/>
</dbReference>
<dbReference type="GO" id="GO:0004190">
    <property type="term" value="F:aspartic-type endopeptidase activity"/>
    <property type="evidence" value="ECO:0007669"/>
    <property type="project" value="InterPro"/>
</dbReference>
<dbReference type="PROSITE" id="PS00141">
    <property type="entry name" value="ASP_PROTEASE"/>
    <property type="match status" value="1"/>
</dbReference>
<keyword evidence="2" id="KW-1015">Disulfide bond</keyword>
<dbReference type="AlphaFoldDB" id="A0A4S2MGK2"/>
<evidence type="ECO:0000259" key="3">
    <source>
        <dbReference type="PROSITE" id="PS51767"/>
    </source>
</evidence>
<protein>
    <recommendedName>
        <fullName evidence="3">Peptidase A1 domain-containing protein</fullName>
    </recommendedName>
</protein>
<dbReference type="Gene3D" id="2.40.70.10">
    <property type="entry name" value="Acid Proteases"/>
    <property type="match status" value="1"/>
</dbReference>
<organism evidence="4 5">
    <name type="scientific">Opisthorchis felineus</name>
    <dbReference type="NCBI Taxonomy" id="147828"/>
    <lineage>
        <taxon>Eukaryota</taxon>
        <taxon>Metazoa</taxon>
        <taxon>Spiralia</taxon>
        <taxon>Lophotrochozoa</taxon>
        <taxon>Platyhelminthes</taxon>
        <taxon>Trematoda</taxon>
        <taxon>Digenea</taxon>
        <taxon>Opisthorchiida</taxon>
        <taxon>Opisthorchiata</taxon>
        <taxon>Opisthorchiidae</taxon>
        <taxon>Opisthorchis</taxon>
    </lineage>
</organism>
<dbReference type="SUPFAM" id="SSF50630">
    <property type="entry name" value="Acid proteases"/>
    <property type="match status" value="1"/>
</dbReference>
<feature type="disulfide bond" evidence="2">
    <location>
        <begin position="93"/>
        <end position="126"/>
    </location>
</feature>
<evidence type="ECO:0000313" key="4">
    <source>
        <dbReference type="EMBL" id="TGZ75950.1"/>
    </source>
</evidence>
<name>A0A4S2MGK2_OPIFE</name>
<dbReference type="Proteomes" id="UP000308267">
    <property type="component" value="Unassembled WGS sequence"/>
</dbReference>
<dbReference type="GO" id="GO:0006508">
    <property type="term" value="P:proteolysis"/>
    <property type="evidence" value="ECO:0007669"/>
    <property type="project" value="InterPro"/>
</dbReference>
<dbReference type="InterPro" id="IPR033121">
    <property type="entry name" value="PEPTIDASE_A1"/>
</dbReference>
<reference evidence="4 5" key="1">
    <citation type="journal article" date="2019" name="BMC Genomics">
        <title>New insights from Opisthorchis felineus genome: update on genomics of the epidemiologically important liver flukes.</title>
        <authorList>
            <person name="Ershov N.I."/>
            <person name="Mordvinov V.A."/>
            <person name="Prokhortchouk E.B."/>
            <person name="Pakharukova M.Y."/>
            <person name="Gunbin K.V."/>
            <person name="Ustyantsev K."/>
            <person name="Genaev M.A."/>
            <person name="Blinov A.G."/>
            <person name="Mazur A."/>
            <person name="Boulygina E."/>
            <person name="Tsygankova S."/>
            <person name="Khrameeva E."/>
            <person name="Chekanov N."/>
            <person name="Fan G."/>
            <person name="Xiao A."/>
            <person name="Zhang H."/>
            <person name="Xu X."/>
            <person name="Yang H."/>
            <person name="Solovyev V."/>
            <person name="Lee S.M."/>
            <person name="Liu X."/>
            <person name="Afonnikov D.A."/>
            <person name="Skryabin K.G."/>
        </authorList>
    </citation>
    <scope>NUCLEOTIDE SEQUENCE [LARGE SCALE GENOMIC DNA]</scope>
    <source>
        <strain evidence="4">AK-0245</strain>
        <tissue evidence="4">Whole organism</tissue>
    </source>
</reference>
<dbReference type="PANTHER" id="PTHR47966">
    <property type="entry name" value="BETA-SITE APP-CLEAVING ENZYME, ISOFORM A-RELATED"/>
    <property type="match status" value="1"/>
</dbReference>
<comment type="caution">
    <text evidence="4">The sequence shown here is derived from an EMBL/GenBank/DDBJ whole genome shotgun (WGS) entry which is preliminary data.</text>
</comment>